<proteinExistence type="predicted"/>
<reference evidence="3" key="1">
    <citation type="submission" date="2016-07" db="EMBL/GenBank/DDBJ databases">
        <title>Nontailed viruses are major unrecognized killers of bacteria in the ocean.</title>
        <authorList>
            <person name="Kauffman K."/>
            <person name="Hussain F."/>
            <person name="Yang J."/>
            <person name="Arevalo P."/>
            <person name="Brown J."/>
            <person name="Cutler M."/>
            <person name="Kelly L."/>
            <person name="Polz M.F."/>
        </authorList>
    </citation>
    <scope>NUCLEOTIDE SEQUENCE [LARGE SCALE GENOMIC DNA]</scope>
    <source>
        <strain evidence="3">10N.261.48.B5</strain>
    </source>
</reference>
<evidence type="ECO:0000313" key="2">
    <source>
        <dbReference type="EMBL" id="PMM43581.1"/>
    </source>
</evidence>
<protein>
    <submittedName>
        <fullName evidence="2">Uncharacterized protein</fullName>
    </submittedName>
</protein>
<name>A0A2N7JNB1_VIBSP</name>
<dbReference type="EMBL" id="MCZF01000259">
    <property type="protein sequence ID" value="PMM43581.1"/>
    <property type="molecule type" value="Genomic_DNA"/>
</dbReference>
<gene>
    <name evidence="2" type="ORF">BCT54_06260</name>
</gene>
<dbReference type="AlphaFoldDB" id="A0A2N7JNB1"/>
<organism evidence="2 3">
    <name type="scientific">Vibrio splendidus</name>
    <dbReference type="NCBI Taxonomy" id="29497"/>
    <lineage>
        <taxon>Bacteria</taxon>
        <taxon>Pseudomonadati</taxon>
        <taxon>Pseudomonadota</taxon>
        <taxon>Gammaproteobacteria</taxon>
        <taxon>Vibrionales</taxon>
        <taxon>Vibrionaceae</taxon>
        <taxon>Vibrio</taxon>
    </lineage>
</organism>
<dbReference type="RefSeq" id="WP_102553093.1">
    <property type="nucleotide sequence ID" value="NZ_MCZF01000259.1"/>
</dbReference>
<feature type="coiled-coil region" evidence="1">
    <location>
        <begin position="58"/>
        <end position="106"/>
    </location>
</feature>
<evidence type="ECO:0000313" key="3">
    <source>
        <dbReference type="Proteomes" id="UP000235533"/>
    </source>
</evidence>
<sequence length="138" mass="16060">MNRYITAEAEEDIKTYLAEWETGRYGKKLTWAIVAKAFTYSRQALSGNTNIKDAFDKAKKVLREADTQVDNFKDLEKENQHLKKELERLAKENHAYQQKYLRWQINAQLRGISVAALSKPINPSIKEELRKLSEEDQG</sequence>
<keyword evidence="1" id="KW-0175">Coiled coil</keyword>
<dbReference type="Proteomes" id="UP000235533">
    <property type="component" value="Unassembled WGS sequence"/>
</dbReference>
<accession>A0A2N7JNB1</accession>
<comment type="caution">
    <text evidence="2">The sequence shown here is derived from an EMBL/GenBank/DDBJ whole genome shotgun (WGS) entry which is preliminary data.</text>
</comment>
<evidence type="ECO:0000256" key="1">
    <source>
        <dbReference type="SAM" id="Coils"/>
    </source>
</evidence>